<dbReference type="OrthoDB" id="2596477at2759"/>
<dbReference type="EMBL" id="KI669470">
    <property type="protein sequence ID" value="OCF54515.1"/>
    <property type="molecule type" value="Genomic_DNA"/>
</dbReference>
<gene>
    <name evidence="2" type="ORF">L486_08064</name>
</gene>
<accession>A0A1B9IG14</accession>
<evidence type="ECO:0000313" key="2">
    <source>
        <dbReference type="EMBL" id="OCF54515.1"/>
    </source>
</evidence>
<reference evidence="3" key="2">
    <citation type="submission" date="2013-12" db="EMBL/GenBank/DDBJ databases">
        <title>Evolution of pathogenesis and genome organization in the Tremellales.</title>
        <authorList>
            <person name="Cuomo C."/>
            <person name="Litvintseva A."/>
            <person name="Heitman J."/>
            <person name="Chen Y."/>
            <person name="Sun S."/>
            <person name="Springer D."/>
            <person name="Dromer F."/>
            <person name="Young S."/>
            <person name="Zeng Q."/>
            <person name="Chapman S."/>
            <person name="Gujja S."/>
            <person name="Saif S."/>
            <person name="Birren B."/>
        </authorList>
    </citation>
    <scope>NUCLEOTIDE SEQUENCE [LARGE SCALE GENOMIC DNA]</scope>
    <source>
        <strain evidence="3">CBS 10435</strain>
    </source>
</reference>
<keyword evidence="3" id="KW-1185">Reference proteome</keyword>
<evidence type="ECO:0000256" key="1">
    <source>
        <dbReference type="SAM" id="MobiDB-lite"/>
    </source>
</evidence>
<reference evidence="2 3" key="1">
    <citation type="submission" date="2013-07" db="EMBL/GenBank/DDBJ databases">
        <title>The Genome Sequence of Kwoniella mangroviensis CBS10435.</title>
        <authorList>
            <consortium name="The Broad Institute Genome Sequencing Platform"/>
            <person name="Cuomo C."/>
            <person name="Litvintseva A."/>
            <person name="Chen Y."/>
            <person name="Heitman J."/>
            <person name="Sun S."/>
            <person name="Springer D."/>
            <person name="Dromer F."/>
            <person name="Young S.K."/>
            <person name="Zeng Q."/>
            <person name="Gargeya S."/>
            <person name="Fitzgerald M."/>
            <person name="Abouelleil A."/>
            <person name="Alvarado L."/>
            <person name="Berlin A.M."/>
            <person name="Chapman S.B."/>
            <person name="Dewar J."/>
            <person name="Goldberg J."/>
            <person name="Griggs A."/>
            <person name="Gujja S."/>
            <person name="Hansen M."/>
            <person name="Howarth C."/>
            <person name="Imamovic A."/>
            <person name="Larimer J."/>
            <person name="McCowan C."/>
            <person name="Murphy C."/>
            <person name="Pearson M."/>
            <person name="Priest M."/>
            <person name="Roberts A."/>
            <person name="Saif S."/>
            <person name="Shea T."/>
            <person name="Sykes S."/>
            <person name="Wortman J."/>
            <person name="Nusbaum C."/>
            <person name="Birren B."/>
        </authorList>
    </citation>
    <scope>NUCLEOTIDE SEQUENCE [LARGE SCALE GENOMIC DNA]</scope>
    <source>
        <strain evidence="2 3">CBS 10435</strain>
    </source>
</reference>
<proteinExistence type="predicted"/>
<dbReference type="Proteomes" id="UP000092583">
    <property type="component" value="Unassembled WGS sequence"/>
</dbReference>
<protein>
    <submittedName>
        <fullName evidence="2">Uncharacterized protein</fullName>
    </submittedName>
</protein>
<feature type="region of interest" description="Disordered" evidence="1">
    <location>
        <begin position="63"/>
        <end position="83"/>
    </location>
</feature>
<organism evidence="2 3">
    <name type="scientific">Kwoniella mangroviensis CBS 10435</name>
    <dbReference type="NCBI Taxonomy" id="1331196"/>
    <lineage>
        <taxon>Eukaryota</taxon>
        <taxon>Fungi</taxon>
        <taxon>Dikarya</taxon>
        <taxon>Basidiomycota</taxon>
        <taxon>Agaricomycotina</taxon>
        <taxon>Tremellomycetes</taxon>
        <taxon>Tremellales</taxon>
        <taxon>Cryptococcaceae</taxon>
        <taxon>Kwoniella</taxon>
    </lineage>
</organism>
<feature type="compositionally biased region" description="Basic and acidic residues" evidence="1">
    <location>
        <begin position="71"/>
        <end position="83"/>
    </location>
</feature>
<name>A0A1B9IG14_9TREE</name>
<sequence length="83" mass="9495">MASISSKTLSYNIPVYRLTYTTTPSSVVDPKQIAFEQYLAQRWKGEKAKEGLGEWNKELPVFWEGAGPEGLGRDRDRERDQES</sequence>
<dbReference type="AlphaFoldDB" id="A0A1B9IG14"/>
<evidence type="ECO:0000313" key="3">
    <source>
        <dbReference type="Proteomes" id="UP000092583"/>
    </source>
</evidence>